<dbReference type="eggNOG" id="COG1315">
    <property type="taxonomic scope" value="Bacteria"/>
</dbReference>
<evidence type="ECO:0000313" key="4">
    <source>
        <dbReference type="EMBL" id="EEX78016.1"/>
    </source>
</evidence>
<dbReference type="EMBL" id="ACKP02000011">
    <property type="protein sequence ID" value="EEX78016.1"/>
    <property type="molecule type" value="Genomic_DNA"/>
</dbReference>
<dbReference type="PANTHER" id="PTHR38032:SF1">
    <property type="entry name" value="RNA-BINDING PROTEIN KHPB N-TERMINAL DOMAIN-CONTAINING PROTEIN"/>
    <property type="match status" value="1"/>
</dbReference>
<feature type="domain" description="Flagellar Assembly Protein A N-terminal region" evidence="3">
    <location>
        <begin position="33"/>
        <end position="197"/>
    </location>
</feature>
<dbReference type="InterPro" id="IPR005646">
    <property type="entry name" value="FapA"/>
</dbReference>
<evidence type="ECO:0000259" key="3">
    <source>
        <dbReference type="Pfam" id="PF20250"/>
    </source>
</evidence>
<organism evidence="4 5">
    <name type="scientific">Selenomonas sputigena (strain ATCC 35185 / DSM 20758 / CCUG 44933 / VPI D19B-28)</name>
    <dbReference type="NCBI Taxonomy" id="546271"/>
    <lineage>
        <taxon>Bacteria</taxon>
        <taxon>Bacillati</taxon>
        <taxon>Bacillota</taxon>
        <taxon>Negativicutes</taxon>
        <taxon>Selenomonadales</taxon>
        <taxon>Selenomonadaceae</taxon>
        <taxon>Selenomonas</taxon>
    </lineage>
</organism>
<sequence length="479" mass="52053">MENKPHGVRQEGGKKGMSEQERADGERPVYSKINIHVSSDKMVATVGFDHTDSNAYPTAEMIKKALQDKGVVFGFDEAAIEQGAKDGKDFEAALGKEPQHGEDAYLKKNYDLGVKGRPKTDEYDRADYKNMNLFVLVKQGELLAERVLQTDGEPGMNVLGGKVNQKKGRPLVFKAGKNSSIRDENFLYADIDGQIVDTGKVIGVDPRLVIKEDVGVGTGNIEFTGAVAVQGSVQAGFVVKATGDIEVGGIVSGAEVEGNNILVKGGIQGMNRGFVKAKGTLMAFFAENAEIEAGHNVTIADVVLNSQVRAGKKVTVLGRRGQIMGGSTFAGEEIEATQIGNPANVATKLEVGVNPMVQRQYKAVCQEYGDTKKKLDEIKKTLATLGKVDISKLPPERQEMVAQLGKVRFQVEGQLERLLEEMDELEEKIQSMKRGRIRAADTIYPGVKLKINNVIKNVHSEEKRCTLSVEGDQIRTGAY</sequence>
<feature type="coiled-coil region" evidence="1">
    <location>
        <begin position="408"/>
        <end position="442"/>
    </location>
</feature>
<name>C9LSR7_SELS3</name>
<accession>C9LSR7</accession>
<dbReference type="Proteomes" id="UP000003505">
    <property type="component" value="Unassembled WGS sequence"/>
</dbReference>
<dbReference type="STRING" id="546271.Selsp_1671"/>
<dbReference type="PANTHER" id="PTHR38032">
    <property type="entry name" value="POLYMERASE-RELATED"/>
    <property type="match status" value="1"/>
</dbReference>
<dbReference type="Pfam" id="PF20250">
    <property type="entry name" value="FapA_N"/>
    <property type="match status" value="1"/>
</dbReference>
<dbReference type="Pfam" id="PF03961">
    <property type="entry name" value="FapA"/>
    <property type="match status" value="1"/>
</dbReference>
<dbReference type="AlphaFoldDB" id="C9LSR7"/>
<comment type="caution">
    <text evidence="4">The sequence shown here is derived from an EMBL/GenBank/DDBJ whole genome shotgun (WGS) entry which is preliminary data.</text>
</comment>
<keyword evidence="1" id="KW-0175">Coiled coil</keyword>
<reference evidence="4 5" key="1">
    <citation type="submission" date="2009-09" db="EMBL/GenBank/DDBJ databases">
        <authorList>
            <person name="Weinstock G."/>
            <person name="Sodergren E."/>
            <person name="Clifton S."/>
            <person name="Fulton L."/>
            <person name="Fulton B."/>
            <person name="Courtney L."/>
            <person name="Fronick C."/>
            <person name="Harrison M."/>
            <person name="Strong C."/>
            <person name="Farmer C."/>
            <person name="Delahaunty K."/>
            <person name="Markovic C."/>
            <person name="Hall O."/>
            <person name="Minx P."/>
            <person name="Tomlinson C."/>
            <person name="Mitreva M."/>
            <person name="Nelson J."/>
            <person name="Hou S."/>
            <person name="Wollam A."/>
            <person name="Pepin K.H."/>
            <person name="Johnson M."/>
            <person name="Bhonagiri V."/>
            <person name="Nash W.E."/>
            <person name="Warren W."/>
            <person name="Chinwalla A."/>
            <person name="Mardis E.R."/>
            <person name="Wilson R.K."/>
        </authorList>
    </citation>
    <scope>NUCLEOTIDE SEQUENCE [LARGE SCALE GENOMIC DNA]</scope>
    <source>
        <strain evidence="5">ATCC 35185 / DSM 20758 / VPI D19B-28</strain>
    </source>
</reference>
<proteinExistence type="predicted"/>
<evidence type="ECO:0000313" key="5">
    <source>
        <dbReference type="Proteomes" id="UP000003505"/>
    </source>
</evidence>
<feature type="region of interest" description="Disordered" evidence="2">
    <location>
        <begin position="1"/>
        <end position="29"/>
    </location>
</feature>
<protein>
    <recommendedName>
        <fullName evidence="3">Flagellar Assembly Protein A N-terminal region domain-containing protein</fullName>
    </recommendedName>
</protein>
<dbReference type="InterPro" id="IPR046865">
    <property type="entry name" value="FapA_b_solenoid"/>
</dbReference>
<gene>
    <name evidence="4" type="ORF">SELSPUOL_00492</name>
</gene>
<evidence type="ECO:0000256" key="2">
    <source>
        <dbReference type="SAM" id="MobiDB-lite"/>
    </source>
</evidence>
<dbReference type="InterPro" id="IPR046866">
    <property type="entry name" value="FapA_N"/>
</dbReference>
<evidence type="ECO:0000256" key="1">
    <source>
        <dbReference type="SAM" id="Coils"/>
    </source>
</evidence>